<comment type="cofactor">
    <cofactor evidence="1">
        <name>heme b</name>
        <dbReference type="ChEBI" id="CHEBI:60344"/>
    </cofactor>
</comment>
<evidence type="ECO:0000256" key="4">
    <source>
        <dbReference type="ARBA" id="ARBA00022617"/>
    </source>
</evidence>
<evidence type="ECO:0000256" key="3">
    <source>
        <dbReference type="ARBA" id="ARBA00022475"/>
    </source>
</evidence>
<evidence type="ECO:0000256" key="1">
    <source>
        <dbReference type="ARBA" id="ARBA00001970"/>
    </source>
</evidence>
<comment type="subcellular location">
    <subcellularLocation>
        <location evidence="2">Cell membrane</location>
        <topology evidence="2">Multi-pass membrane protein</topology>
    </subcellularLocation>
</comment>
<feature type="transmembrane region" description="Helical" evidence="12">
    <location>
        <begin position="48"/>
        <end position="73"/>
    </location>
</feature>
<dbReference type="InterPro" id="IPR005265">
    <property type="entry name" value="HemJ-like"/>
</dbReference>
<dbReference type="PANTHER" id="PTHR40255">
    <property type="entry name" value="UPF0093 MEMBRANE PROTEIN SLR1790"/>
    <property type="match status" value="1"/>
</dbReference>
<evidence type="ECO:0000256" key="12">
    <source>
        <dbReference type="SAM" id="Phobius"/>
    </source>
</evidence>
<dbReference type="EC" id="1.3.-.-" evidence="13"/>
<comment type="pathway">
    <text evidence="11">Porphyrin-containing compound metabolism.</text>
</comment>
<protein>
    <submittedName>
        <fullName evidence="13">Protoporphyrinogen IX oxidase, novel form, HemJ</fullName>
        <ecNumber evidence="13">1.3.-.-</ecNumber>
    </submittedName>
</protein>
<reference evidence="13" key="1">
    <citation type="submission" date="2016-10" db="EMBL/GenBank/DDBJ databases">
        <authorList>
            <person name="de Groot N.N."/>
        </authorList>
    </citation>
    <scope>NUCLEOTIDE SEQUENCE</scope>
</reference>
<keyword evidence="4" id="KW-0349">Heme</keyword>
<keyword evidence="3" id="KW-1003">Cell membrane</keyword>
<evidence type="ECO:0000256" key="8">
    <source>
        <dbReference type="ARBA" id="ARBA00023002"/>
    </source>
</evidence>
<dbReference type="PIRSF" id="PIRSF004638">
    <property type="entry name" value="UCP004638"/>
    <property type="match status" value="1"/>
</dbReference>
<proteinExistence type="inferred from homology"/>
<evidence type="ECO:0000256" key="11">
    <source>
        <dbReference type="ARBA" id="ARBA00023444"/>
    </source>
</evidence>
<dbReference type="NCBIfam" id="TIGR00701">
    <property type="entry name" value="protoporphyrinogen oxidase HemJ"/>
    <property type="match status" value="1"/>
</dbReference>
<feature type="transmembrane region" description="Helical" evidence="12">
    <location>
        <begin position="120"/>
        <end position="138"/>
    </location>
</feature>
<feature type="transmembrane region" description="Helical" evidence="12">
    <location>
        <begin position="79"/>
        <end position="99"/>
    </location>
</feature>
<keyword evidence="10 12" id="KW-0472">Membrane</keyword>
<keyword evidence="9" id="KW-0408">Iron</keyword>
<keyword evidence="5 12" id="KW-0812">Transmembrane</keyword>
<dbReference type="EMBL" id="FPHJ01000059">
    <property type="protein sequence ID" value="SFV68086.1"/>
    <property type="molecule type" value="Genomic_DNA"/>
</dbReference>
<dbReference type="GO" id="GO:0005886">
    <property type="term" value="C:plasma membrane"/>
    <property type="evidence" value="ECO:0007669"/>
    <property type="project" value="UniProtKB-SubCell"/>
</dbReference>
<organism evidence="13">
    <name type="scientific">hydrothermal vent metagenome</name>
    <dbReference type="NCBI Taxonomy" id="652676"/>
    <lineage>
        <taxon>unclassified sequences</taxon>
        <taxon>metagenomes</taxon>
        <taxon>ecological metagenomes</taxon>
    </lineage>
</organism>
<keyword evidence="7 12" id="KW-1133">Transmembrane helix</keyword>
<keyword evidence="6" id="KW-0479">Metal-binding</keyword>
<dbReference type="PANTHER" id="PTHR40255:SF1">
    <property type="entry name" value="PROTOPORPHYRINOGEN IX OXIDASE"/>
    <property type="match status" value="1"/>
</dbReference>
<dbReference type="GO" id="GO:0016491">
    <property type="term" value="F:oxidoreductase activity"/>
    <property type="evidence" value="ECO:0007669"/>
    <property type="project" value="UniProtKB-KW"/>
</dbReference>
<gene>
    <name evidence="13" type="ORF">MNB_SUP05-5-464</name>
</gene>
<sequence length="141" mass="16717">MLWIKSFHIITVVTWFAALFYLPRLFVYHAMCQDKISLERFKVMERKLYYGIMMPSMVLTLVFGFVLLFSYGFHYFANAYWLHLKLLLVALLVGYHFYCGYLVSVFKNDINNKSDRFYRVLNELPVIVLIAIVILVVVKPI</sequence>
<evidence type="ECO:0000256" key="5">
    <source>
        <dbReference type="ARBA" id="ARBA00022692"/>
    </source>
</evidence>
<evidence type="ECO:0000256" key="2">
    <source>
        <dbReference type="ARBA" id="ARBA00004651"/>
    </source>
</evidence>
<evidence type="ECO:0000256" key="6">
    <source>
        <dbReference type="ARBA" id="ARBA00022723"/>
    </source>
</evidence>
<evidence type="ECO:0000256" key="7">
    <source>
        <dbReference type="ARBA" id="ARBA00022989"/>
    </source>
</evidence>
<dbReference type="GO" id="GO:0046872">
    <property type="term" value="F:metal ion binding"/>
    <property type="evidence" value="ECO:0007669"/>
    <property type="project" value="UniProtKB-KW"/>
</dbReference>
<keyword evidence="8 13" id="KW-0560">Oxidoreductase</keyword>
<dbReference type="AlphaFoldDB" id="A0A1W1CQJ8"/>
<evidence type="ECO:0000256" key="9">
    <source>
        <dbReference type="ARBA" id="ARBA00023004"/>
    </source>
</evidence>
<feature type="transmembrane region" description="Helical" evidence="12">
    <location>
        <begin position="6"/>
        <end position="27"/>
    </location>
</feature>
<evidence type="ECO:0000256" key="10">
    <source>
        <dbReference type="ARBA" id="ARBA00023136"/>
    </source>
</evidence>
<dbReference type="HAMAP" id="MF_02239">
    <property type="entry name" value="HemJ"/>
    <property type="match status" value="1"/>
</dbReference>
<evidence type="ECO:0000313" key="13">
    <source>
        <dbReference type="EMBL" id="SFV68086.1"/>
    </source>
</evidence>
<name>A0A1W1CQJ8_9ZZZZ</name>
<dbReference type="Pfam" id="PF03653">
    <property type="entry name" value="UPF0093"/>
    <property type="match status" value="1"/>
</dbReference>
<accession>A0A1W1CQJ8</accession>